<gene>
    <name evidence="2" type="ORF">E2C01_048923</name>
</gene>
<evidence type="ECO:0000313" key="3">
    <source>
        <dbReference type="Proteomes" id="UP000324222"/>
    </source>
</evidence>
<sequence length="95" mass="9897">MVVEGKCGGWCLVVVVGVEGGACGGGGDEDTQTTTPREPHDPKSYMRKSGKDARDEALSGEERRAGSLWQPRGTIGGDASGASSPAECWSQTEVR</sequence>
<keyword evidence="3" id="KW-1185">Reference proteome</keyword>
<comment type="caution">
    <text evidence="2">The sequence shown here is derived from an EMBL/GenBank/DDBJ whole genome shotgun (WGS) entry which is preliminary data.</text>
</comment>
<organism evidence="2 3">
    <name type="scientific">Portunus trituberculatus</name>
    <name type="common">Swimming crab</name>
    <name type="synonym">Neptunus trituberculatus</name>
    <dbReference type="NCBI Taxonomy" id="210409"/>
    <lineage>
        <taxon>Eukaryota</taxon>
        <taxon>Metazoa</taxon>
        <taxon>Ecdysozoa</taxon>
        <taxon>Arthropoda</taxon>
        <taxon>Crustacea</taxon>
        <taxon>Multicrustacea</taxon>
        <taxon>Malacostraca</taxon>
        <taxon>Eumalacostraca</taxon>
        <taxon>Eucarida</taxon>
        <taxon>Decapoda</taxon>
        <taxon>Pleocyemata</taxon>
        <taxon>Brachyura</taxon>
        <taxon>Eubrachyura</taxon>
        <taxon>Portunoidea</taxon>
        <taxon>Portunidae</taxon>
        <taxon>Portuninae</taxon>
        <taxon>Portunus</taxon>
    </lineage>
</organism>
<name>A0A5B7G7U6_PORTR</name>
<accession>A0A5B7G7U6</accession>
<evidence type="ECO:0000256" key="1">
    <source>
        <dbReference type="SAM" id="MobiDB-lite"/>
    </source>
</evidence>
<reference evidence="2 3" key="1">
    <citation type="submission" date="2019-05" db="EMBL/GenBank/DDBJ databases">
        <title>Another draft genome of Portunus trituberculatus and its Hox gene families provides insights of decapod evolution.</title>
        <authorList>
            <person name="Jeong J.-H."/>
            <person name="Song I."/>
            <person name="Kim S."/>
            <person name="Choi T."/>
            <person name="Kim D."/>
            <person name="Ryu S."/>
            <person name="Kim W."/>
        </authorList>
    </citation>
    <scope>NUCLEOTIDE SEQUENCE [LARGE SCALE GENOMIC DNA]</scope>
    <source>
        <tissue evidence="2">Muscle</tissue>
    </source>
</reference>
<dbReference type="AlphaFoldDB" id="A0A5B7G7U6"/>
<protein>
    <submittedName>
        <fullName evidence="2">Uncharacterized protein</fullName>
    </submittedName>
</protein>
<dbReference type="Proteomes" id="UP000324222">
    <property type="component" value="Unassembled WGS sequence"/>
</dbReference>
<proteinExistence type="predicted"/>
<dbReference type="EMBL" id="VSRR010012802">
    <property type="protein sequence ID" value="MPC54992.1"/>
    <property type="molecule type" value="Genomic_DNA"/>
</dbReference>
<evidence type="ECO:0000313" key="2">
    <source>
        <dbReference type="EMBL" id="MPC54992.1"/>
    </source>
</evidence>
<feature type="compositionally biased region" description="Basic and acidic residues" evidence="1">
    <location>
        <begin position="37"/>
        <end position="65"/>
    </location>
</feature>
<feature type="region of interest" description="Disordered" evidence="1">
    <location>
        <begin position="22"/>
        <end position="95"/>
    </location>
</feature>